<dbReference type="InterPro" id="IPR058379">
    <property type="entry name" value="DUF8066"/>
</dbReference>
<dbReference type="STRING" id="1227453.C444_10814"/>
<dbReference type="AlphaFoldDB" id="M0LD45"/>
<keyword evidence="2" id="KW-1133">Transmembrane helix</keyword>
<comment type="caution">
    <text evidence="3">The sequence shown here is derived from an EMBL/GenBank/DDBJ whole genome shotgun (WGS) entry which is preliminary data.</text>
</comment>
<keyword evidence="2" id="KW-0472">Membrane</keyword>
<protein>
    <submittedName>
        <fullName evidence="3">Uncharacterized protein</fullName>
    </submittedName>
</protein>
<feature type="region of interest" description="Disordered" evidence="1">
    <location>
        <begin position="58"/>
        <end position="94"/>
    </location>
</feature>
<dbReference type="Proteomes" id="UP000011524">
    <property type="component" value="Unassembled WGS sequence"/>
</dbReference>
<dbReference type="PATRIC" id="fig|1227453.3.peg.2123"/>
<evidence type="ECO:0000313" key="4">
    <source>
        <dbReference type="Proteomes" id="UP000011524"/>
    </source>
</evidence>
<keyword evidence="4" id="KW-1185">Reference proteome</keyword>
<dbReference type="EMBL" id="AOLY01000035">
    <property type="protein sequence ID" value="EMA30369.1"/>
    <property type="molecule type" value="Genomic_DNA"/>
</dbReference>
<reference evidence="3 4" key="1">
    <citation type="journal article" date="2014" name="PLoS Genet.">
        <title>Phylogenetically driven sequencing of extremely halophilic archaea reveals strategies for static and dynamic osmo-response.</title>
        <authorList>
            <person name="Becker E.A."/>
            <person name="Seitzer P.M."/>
            <person name="Tritt A."/>
            <person name="Larsen D."/>
            <person name="Krusor M."/>
            <person name="Yao A.I."/>
            <person name="Wu D."/>
            <person name="Madern D."/>
            <person name="Eisen J.A."/>
            <person name="Darling A.E."/>
            <person name="Facciotti M.T."/>
        </authorList>
    </citation>
    <scope>NUCLEOTIDE SEQUENCE [LARGE SCALE GENOMIC DNA]</scope>
    <source>
        <strain evidence="4">ATCC 49778 / DSM 6131 / JCM 7785 / NBRC 101032 / NCIMB 13157 / TR-1</strain>
    </source>
</reference>
<name>M0LD45_HALJT</name>
<evidence type="ECO:0000256" key="1">
    <source>
        <dbReference type="SAM" id="MobiDB-lite"/>
    </source>
</evidence>
<feature type="compositionally biased region" description="Basic and acidic residues" evidence="1">
    <location>
        <begin position="76"/>
        <end position="88"/>
    </location>
</feature>
<gene>
    <name evidence="3" type="ORF">C444_10814</name>
</gene>
<keyword evidence="2" id="KW-0812">Transmembrane</keyword>
<organism evidence="3 4">
    <name type="scientific">Haloarcula japonica (strain ATCC 49778 / DSM 6131 / JCM 7785 / NBRC 101032 / NCIMB 13157 / TR-1)</name>
    <dbReference type="NCBI Taxonomy" id="1227453"/>
    <lineage>
        <taxon>Archaea</taxon>
        <taxon>Methanobacteriati</taxon>
        <taxon>Methanobacteriota</taxon>
        <taxon>Stenosarchaea group</taxon>
        <taxon>Halobacteria</taxon>
        <taxon>Halobacteriales</taxon>
        <taxon>Haloarculaceae</taxon>
        <taxon>Haloarcula</taxon>
    </lineage>
</organism>
<feature type="transmembrane region" description="Helical" evidence="2">
    <location>
        <begin position="6"/>
        <end position="39"/>
    </location>
</feature>
<evidence type="ECO:0000313" key="3">
    <source>
        <dbReference type="EMBL" id="EMA30369.1"/>
    </source>
</evidence>
<sequence length="94" mass="10299">MGILAGFSILIVVYSFIIVQQILLGLIVAVVPWLLYLVVRFVLTLERIATALERLATARTRESESAAAGPAGDYQRPSESHDRDREADGGVENE</sequence>
<accession>M0LD45</accession>
<proteinExistence type="predicted"/>
<evidence type="ECO:0000256" key="2">
    <source>
        <dbReference type="SAM" id="Phobius"/>
    </source>
</evidence>
<dbReference type="Pfam" id="PF26262">
    <property type="entry name" value="DUF8066"/>
    <property type="match status" value="1"/>
</dbReference>
<dbReference type="eggNOG" id="arCOG08937">
    <property type="taxonomic scope" value="Archaea"/>
</dbReference>